<proteinExistence type="predicted"/>
<reference evidence="1" key="1">
    <citation type="submission" date="2021-04" db="EMBL/GenBank/DDBJ databases">
        <title>Genomes of microviruses identified in yellow-bellied marmot fecal samples.</title>
        <authorList>
            <person name="Varsani A."/>
            <person name="Kraberger S."/>
            <person name="Chatterjee A."/>
            <person name="Richet C."/>
            <person name="Fontenele R.S."/>
            <person name="Schmidlin K."/>
            <person name="Blumstein D.T."/>
        </authorList>
    </citation>
    <scope>NUCLEOTIDE SEQUENCE</scope>
    <source>
        <strain evidence="1">Mar34</strain>
    </source>
</reference>
<evidence type="ECO:0000313" key="1">
    <source>
        <dbReference type="EMBL" id="QXN75166.1"/>
    </source>
</evidence>
<organism evidence="1">
    <name type="scientific">Microvirus mar34</name>
    <dbReference type="NCBI Taxonomy" id="2851168"/>
    <lineage>
        <taxon>Viruses</taxon>
        <taxon>Monodnaviria</taxon>
        <taxon>Sangervirae</taxon>
        <taxon>Phixviricota</taxon>
        <taxon>Malgrandaviricetes</taxon>
        <taxon>Petitvirales</taxon>
        <taxon>Microviridae</taxon>
    </lineage>
</organism>
<protein>
    <submittedName>
        <fullName evidence="1">Uncharacterized protein</fullName>
    </submittedName>
</protein>
<dbReference type="EMBL" id="MZ089780">
    <property type="protein sequence ID" value="QXN75166.1"/>
    <property type="molecule type" value="Genomic_DNA"/>
</dbReference>
<accession>A0A8F5MKM7</accession>
<sequence length="138" mass="15356">MSDQPRKLHTNIIQQNCYIRDFAPGYDSIHEPLSTFESIDEVTTPHGIELHVSTHDYPITPEYVDSFAQSADYRTDVAGSIARSVPGKNLGDITEIQNVSSMDMEHARALYSQLSERFANASQNAQIPNSKSEVNNNG</sequence>
<name>A0A8F5MKM7_9VIRU</name>